<organism evidence="2 3">
    <name type="scientific">Ficus carica</name>
    <name type="common">Common fig</name>
    <dbReference type="NCBI Taxonomy" id="3494"/>
    <lineage>
        <taxon>Eukaryota</taxon>
        <taxon>Viridiplantae</taxon>
        <taxon>Streptophyta</taxon>
        <taxon>Embryophyta</taxon>
        <taxon>Tracheophyta</taxon>
        <taxon>Spermatophyta</taxon>
        <taxon>Magnoliopsida</taxon>
        <taxon>eudicotyledons</taxon>
        <taxon>Gunneridae</taxon>
        <taxon>Pentapetalae</taxon>
        <taxon>rosids</taxon>
        <taxon>fabids</taxon>
        <taxon>Rosales</taxon>
        <taxon>Moraceae</taxon>
        <taxon>Ficeae</taxon>
        <taxon>Ficus</taxon>
    </lineage>
</organism>
<evidence type="ECO:0000313" key="3">
    <source>
        <dbReference type="Proteomes" id="UP001187192"/>
    </source>
</evidence>
<gene>
    <name evidence="2" type="ORF">TIFTF001_042638</name>
</gene>
<proteinExistence type="predicted"/>
<evidence type="ECO:0000256" key="1">
    <source>
        <dbReference type="SAM" id="MobiDB-lite"/>
    </source>
</evidence>
<evidence type="ECO:0000313" key="2">
    <source>
        <dbReference type="EMBL" id="GMN37416.1"/>
    </source>
</evidence>
<reference evidence="2" key="1">
    <citation type="submission" date="2023-07" db="EMBL/GenBank/DDBJ databases">
        <title>draft genome sequence of fig (Ficus carica).</title>
        <authorList>
            <person name="Takahashi T."/>
            <person name="Nishimura K."/>
        </authorList>
    </citation>
    <scope>NUCLEOTIDE SEQUENCE</scope>
</reference>
<protein>
    <submittedName>
        <fullName evidence="2">Uncharacterized protein</fullName>
    </submittedName>
</protein>
<comment type="caution">
    <text evidence="2">The sequence shown here is derived from an EMBL/GenBank/DDBJ whole genome shotgun (WGS) entry which is preliminary data.</text>
</comment>
<keyword evidence="3" id="KW-1185">Reference proteome</keyword>
<sequence>MEGRGGGEVWGGGPGVGGSRGGWGRRGRAEGGLPGAGEWGVGGREWVVDVGGGLPASVTGNEEDFRWE</sequence>
<accession>A0AA88AC12</accession>
<feature type="non-terminal residue" evidence="2">
    <location>
        <position position="68"/>
    </location>
</feature>
<dbReference type="AlphaFoldDB" id="A0AA88AC12"/>
<feature type="region of interest" description="Disordered" evidence="1">
    <location>
        <begin position="1"/>
        <end position="41"/>
    </location>
</feature>
<name>A0AA88AC12_FICCA</name>
<dbReference type="EMBL" id="BTGU01002399">
    <property type="protein sequence ID" value="GMN37416.1"/>
    <property type="molecule type" value="Genomic_DNA"/>
</dbReference>
<dbReference type="Proteomes" id="UP001187192">
    <property type="component" value="Unassembled WGS sequence"/>
</dbReference>